<dbReference type="HOGENOM" id="CLU_041661_0_0_0"/>
<dbReference type="AlphaFoldDB" id="L0DQF8"/>
<reference evidence="3 4" key="1">
    <citation type="submission" date="2012-02" db="EMBL/GenBank/DDBJ databases">
        <title>Complete sequence of chromosome of Singulisphaera acidiphila DSM 18658.</title>
        <authorList>
            <consortium name="US DOE Joint Genome Institute (JGI-PGF)"/>
            <person name="Lucas S."/>
            <person name="Copeland A."/>
            <person name="Lapidus A."/>
            <person name="Glavina del Rio T."/>
            <person name="Dalin E."/>
            <person name="Tice H."/>
            <person name="Bruce D."/>
            <person name="Goodwin L."/>
            <person name="Pitluck S."/>
            <person name="Peters L."/>
            <person name="Ovchinnikova G."/>
            <person name="Chertkov O."/>
            <person name="Kyrpides N."/>
            <person name="Mavromatis K."/>
            <person name="Ivanova N."/>
            <person name="Brettin T."/>
            <person name="Detter J.C."/>
            <person name="Han C."/>
            <person name="Larimer F."/>
            <person name="Land M."/>
            <person name="Hauser L."/>
            <person name="Markowitz V."/>
            <person name="Cheng J.-F."/>
            <person name="Hugenholtz P."/>
            <person name="Woyke T."/>
            <person name="Wu D."/>
            <person name="Tindall B."/>
            <person name="Pomrenke H."/>
            <person name="Brambilla E."/>
            <person name="Klenk H.-P."/>
            <person name="Eisen J.A."/>
        </authorList>
    </citation>
    <scope>NUCLEOTIDE SEQUENCE [LARGE SCALE GENOMIC DNA]</scope>
    <source>
        <strain evidence="4">ATCC BAA-1392 / DSM 18658 / VKM B-2454 / MOB10</strain>
    </source>
</reference>
<dbReference type="OrthoDB" id="254858at2"/>
<feature type="region of interest" description="Disordered" evidence="1">
    <location>
        <begin position="268"/>
        <end position="293"/>
    </location>
</feature>
<dbReference type="InterPro" id="IPR012902">
    <property type="entry name" value="N_methyl_site"/>
</dbReference>
<dbReference type="Gene3D" id="3.30.700.10">
    <property type="entry name" value="Glycoprotein, Type 4 Pilin"/>
    <property type="match status" value="1"/>
</dbReference>
<dbReference type="SUPFAM" id="SSF54523">
    <property type="entry name" value="Pili subunits"/>
    <property type="match status" value="1"/>
</dbReference>
<dbReference type="InterPro" id="IPR045584">
    <property type="entry name" value="Pilin-like"/>
</dbReference>
<organism evidence="3 4">
    <name type="scientific">Singulisphaera acidiphila (strain ATCC BAA-1392 / DSM 18658 / VKM B-2454 / MOB10)</name>
    <dbReference type="NCBI Taxonomy" id="886293"/>
    <lineage>
        <taxon>Bacteria</taxon>
        <taxon>Pseudomonadati</taxon>
        <taxon>Planctomycetota</taxon>
        <taxon>Planctomycetia</taxon>
        <taxon>Isosphaerales</taxon>
        <taxon>Isosphaeraceae</taxon>
        <taxon>Singulisphaera</taxon>
    </lineage>
</organism>
<gene>
    <name evidence="3" type="ordered locus">Sinac_7099</name>
</gene>
<dbReference type="InterPro" id="IPR027558">
    <property type="entry name" value="Pre_pil_HX9DG_C"/>
</dbReference>
<dbReference type="Pfam" id="PF07596">
    <property type="entry name" value="SBP_bac_10"/>
    <property type="match status" value="1"/>
</dbReference>
<dbReference type="NCBIfam" id="TIGR04294">
    <property type="entry name" value="pre_pil_HX9DG"/>
    <property type="match status" value="1"/>
</dbReference>
<evidence type="ECO:0000313" key="4">
    <source>
        <dbReference type="Proteomes" id="UP000010798"/>
    </source>
</evidence>
<proteinExistence type="predicted"/>
<dbReference type="NCBIfam" id="TIGR02532">
    <property type="entry name" value="IV_pilin_GFxxxE"/>
    <property type="match status" value="1"/>
</dbReference>
<dbReference type="Proteomes" id="UP000010798">
    <property type="component" value="Chromosome"/>
</dbReference>
<evidence type="ECO:0000313" key="3">
    <source>
        <dbReference type="EMBL" id="AGA31153.1"/>
    </source>
</evidence>
<accession>L0DQF8</accession>
<dbReference type="KEGG" id="saci:Sinac_7099"/>
<evidence type="ECO:0000259" key="2">
    <source>
        <dbReference type="Pfam" id="PF07596"/>
    </source>
</evidence>
<dbReference type="RefSeq" id="WP_015250225.1">
    <property type="nucleotide sequence ID" value="NC_019892.1"/>
</dbReference>
<evidence type="ECO:0000256" key="1">
    <source>
        <dbReference type="SAM" id="MobiDB-lite"/>
    </source>
</evidence>
<keyword evidence="4" id="KW-1185">Reference proteome</keyword>
<feature type="compositionally biased region" description="Polar residues" evidence="1">
    <location>
        <begin position="268"/>
        <end position="281"/>
    </location>
</feature>
<dbReference type="STRING" id="886293.Sinac_7099"/>
<dbReference type="PROSITE" id="PS00409">
    <property type="entry name" value="PROKAR_NTER_METHYL"/>
    <property type="match status" value="1"/>
</dbReference>
<dbReference type="eggNOG" id="COG2165">
    <property type="taxonomic scope" value="Bacteria"/>
</dbReference>
<dbReference type="PANTHER" id="PTHR30093">
    <property type="entry name" value="GENERAL SECRETION PATHWAY PROTEIN G"/>
    <property type="match status" value="1"/>
</dbReference>
<dbReference type="EMBL" id="CP003364">
    <property type="protein sequence ID" value="AGA31153.1"/>
    <property type="molecule type" value="Genomic_DNA"/>
</dbReference>
<name>L0DQF8_SINAD</name>
<dbReference type="PANTHER" id="PTHR30093:SF2">
    <property type="entry name" value="TYPE II SECRETION SYSTEM PROTEIN H"/>
    <property type="match status" value="1"/>
</dbReference>
<sequence>MTNTQVRRGFTLIELLVVIAIIAVLIALLLPAVQAAREAARRMQCVNNFKQLGLAMHNYESTNGVLPPQQVLSFTGTAVGWKSIWGVTSRIAPFLEQGALYNSINFTLKVTDPPNLTAVGTSLNNLICPSEVNFQPFQSTNTVGVTTTFGISNYGWCEGDWYVFGGAGAPANRSAFGPNMSRTFAAFTDGLSQSVLGAEVKAYVQAYHDCPGTVPAGLASPSALPNPTDVIAAVVSAPSQCKAAAGHTRWCNGNTFYDGFTTSLPPNTKVLTGTPTPQDSDLVSEDEDDGGPTYSAVTSRSYHSGGVNVLFGDGSVHFIKNSIAWQTWRALGSIGGSEVISSDSY</sequence>
<dbReference type="InterPro" id="IPR011453">
    <property type="entry name" value="DUF1559"/>
</dbReference>
<dbReference type="Pfam" id="PF07963">
    <property type="entry name" value="N_methyl"/>
    <property type="match status" value="1"/>
</dbReference>
<feature type="domain" description="DUF1559" evidence="2">
    <location>
        <begin position="34"/>
        <end position="324"/>
    </location>
</feature>
<protein>
    <submittedName>
        <fullName evidence="3">Prepilin-type N-terminal cleavage/methylation domain-containing protein</fullName>
    </submittedName>
</protein>